<protein>
    <submittedName>
        <fullName evidence="1">Uncharacterized protein</fullName>
    </submittedName>
</protein>
<comment type="caution">
    <text evidence="1">The sequence shown here is derived from an EMBL/GenBank/DDBJ whole genome shotgun (WGS) entry which is preliminary data.</text>
</comment>
<accession>A0A9W8LET2</accession>
<organism evidence="1 2">
    <name type="scientific">Coemansia interrupta</name>
    <dbReference type="NCBI Taxonomy" id="1126814"/>
    <lineage>
        <taxon>Eukaryota</taxon>
        <taxon>Fungi</taxon>
        <taxon>Fungi incertae sedis</taxon>
        <taxon>Zoopagomycota</taxon>
        <taxon>Kickxellomycotina</taxon>
        <taxon>Kickxellomycetes</taxon>
        <taxon>Kickxellales</taxon>
        <taxon>Kickxellaceae</taxon>
        <taxon>Coemansia</taxon>
    </lineage>
</organism>
<dbReference type="Proteomes" id="UP001140172">
    <property type="component" value="Unassembled WGS sequence"/>
</dbReference>
<dbReference type="OrthoDB" id="191139at2759"/>
<gene>
    <name evidence="1" type="ORF">GGI15_004703</name>
</gene>
<dbReference type="EMBL" id="JANBUM010000458">
    <property type="protein sequence ID" value="KAJ2776871.1"/>
    <property type="molecule type" value="Genomic_DNA"/>
</dbReference>
<dbReference type="AlphaFoldDB" id="A0A9W8LET2"/>
<evidence type="ECO:0000313" key="2">
    <source>
        <dbReference type="Proteomes" id="UP001140172"/>
    </source>
</evidence>
<evidence type="ECO:0000313" key="1">
    <source>
        <dbReference type="EMBL" id="KAJ2776871.1"/>
    </source>
</evidence>
<proteinExistence type="predicted"/>
<reference evidence="1" key="1">
    <citation type="submission" date="2022-07" db="EMBL/GenBank/DDBJ databases">
        <title>Phylogenomic reconstructions and comparative analyses of Kickxellomycotina fungi.</title>
        <authorList>
            <person name="Reynolds N.K."/>
            <person name="Stajich J.E."/>
            <person name="Barry K."/>
            <person name="Grigoriev I.V."/>
            <person name="Crous P."/>
            <person name="Smith M.E."/>
        </authorList>
    </citation>
    <scope>NUCLEOTIDE SEQUENCE</scope>
    <source>
        <strain evidence="1">BCRC 34489</strain>
    </source>
</reference>
<sequence>IIATLNNILHWSFGFALIGGVSTNSQSAFNLVSASLRSPSLPQSPTLVMSPW</sequence>
<name>A0A9W8LET2_9FUNG</name>
<keyword evidence="2" id="KW-1185">Reference proteome</keyword>
<feature type="non-terminal residue" evidence="1">
    <location>
        <position position="1"/>
    </location>
</feature>